<dbReference type="Gene3D" id="3.40.50.300">
    <property type="entry name" value="P-loop containing nucleotide triphosphate hydrolases"/>
    <property type="match status" value="1"/>
</dbReference>
<comment type="similarity">
    <text evidence="1">Belongs to the shikimate kinase family.</text>
</comment>
<dbReference type="Pfam" id="PF04969">
    <property type="entry name" value="CS"/>
    <property type="match status" value="1"/>
</dbReference>
<dbReference type="InterPro" id="IPR031322">
    <property type="entry name" value="Shikimate/glucono_kinase"/>
</dbReference>
<dbReference type="Pfam" id="PF01202">
    <property type="entry name" value="SKI"/>
    <property type="match status" value="1"/>
</dbReference>
<dbReference type="PROSITE" id="PS51203">
    <property type="entry name" value="CS"/>
    <property type="match status" value="1"/>
</dbReference>
<evidence type="ECO:0000313" key="3">
    <source>
        <dbReference type="EMBL" id="JAT59591.1"/>
    </source>
</evidence>
<accession>A0A1D1YY79</accession>
<dbReference type="CDD" id="cd06463">
    <property type="entry name" value="p23_like"/>
    <property type="match status" value="1"/>
</dbReference>
<reference evidence="3" key="1">
    <citation type="submission" date="2015-07" db="EMBL/GenBank/DDBJ databases">
        <title>Transcriptome Assembly of Anthurium amnicola.</title>
        <authorList>
            <person name="Suzuki J."/>
        </authorList>
    </citation>
    <scope>NUCLEOTIDE SEQUENCE</scope>
</reference>
<dbReference type="GO" id="GO:0005829">
    <property type="term" value="C:cytosol"/>
    <property type="evidence" value="ECO:0007669"/>
    <property type="project" value="TreeGrafter"/>
</dbReference>
<evidence type="ECO:0000256" key="1">
    <source>
        <dbReference type="ARBA" id="ARBA00006997"/>
    </source>
</evidence>
<keyword evidence="3" id="KW-0418">Kinase</keyword>
<dbReference type="InterPro" id="IPR007052">
    <property type="entry name" value="CS_dom"/>
</dbReference>
<evidence type="ECO:0000259" key="2">
    <source>
        <dbReference type="PROSITE" id="PS51203"/>
    </source>
</evidence>
<keyword evidence="3" id="KW-0808">Transferase</keyword>
<protein>
    <submittedName>
        <fullName evidence="3">Shikimate kinase</fullName>
    </submittedName>
</protein>
<dbReference type="EMBL" id="GDJX01008345">
    <property type="protein sequence ID" value="JAT59591.1"/>
    <property type="molecule type" value="Transcribed_RNA"/>
</dbReference>
<organism evidence="3">
    <name type="scientific">Anthurium amnicola</name>
    <dbReference type="NCBI Taxonomy" id="1678845"/>
    <lineage>
        <taxon>Eukaryota</taxon>
        <taxon>Viridiplantae</taxon>
        <taxon>Streptophyta</taxon>
        <taxon>Embryophyta</taxon>
        <taxon>Tracheophyta</taxon>
        <taxon>Spermatophyta</taxon>
        <taxon>Magnoliopsida</taxon>
        <taxon>Liliopsida</taxon>
        <taxon>Araceae</taxon>
        <taxon>Pothoideae</taxon>
        <taxon>Potheae</taxon>
        <taxon>Anthurium</taxon>
    </lineage>
</organism>
<proteinExistence type="inferred from homology"/>
<dbReference type="PANTHER" id="PTHR21087">
    <property type="entry name" value="SHIKIMATE KINASE"/>
    <property type="match status" value="1"/>
</dbReference>
<dbReference type="InterPro" id="IPR027417">
    <property type="entry name" value="P-loop_NTPase"/>
</dbReference>
<dbReference type="FunFam" id="2.60.40.790:FF:000050">
    <property type="entry name" value="Probable inactive shikimate kinase like 2, chloroplastic"/>
    <property type="match status" value="1"/>
</dbReference>
<dbReference type="PANTHER" id="PTHR21087:SF23">
    <property type="entry name" value="INACTIVE SHIKIMATE KINASE LIKE 2, CHLOROPLASTIC-RELATED"/>
    <property type="match status" value="1"/>
</dbReference>
<name>A0A1D1YY79_9ARAE</name>
<dbReference type="SUPFAM" id="SSF49764">
    <property type="entry name" value="HSP20-like chaperones"/>
    <property type="match status" value="1"/>
</dbReference>
<dbReference type="Gene3D" id="2.60.40.790">
    <property type="match status" value="1"/>
</dbReference>
<sequence length="380" mass="41588">MATALGAAVCVPPRNPGKTHLFSLRRNPVCCSCLAAPSGFPSKSSRLVTRGRILGRIRAVSSRNLSEAPPRTKNYEFSDGAAEVELRLDLAATNIQSFRDIFVDVDESSLNVRIQNAGSVTTIFETSHLYEKIKPSETIWFIDEEQLVINLKKYDMDLQWPDIMETWESLTSGVMQLLKGTSIYIVGESTEINQKVAGVLAVGLGYTPLNTGELLEKYAQQSIDSWVTAEGEDSVAEAERAVIESLSSHVRAVVATLGGHHGAARRADKWRHLYAGFTLWLSQTEATDEASAEGARRHIQCRSVGYSNADVVVKFEGWESDCVQTVAQACLRALKQLLLSDKQLTGKKSLYIRLGCSGDWPNIKPPGWDPSSGEVISAGV</sequence>
<feature type="domain" description="CS" evidence="2">
    <location>
        <begin position="70"/>
        <end position="171"/>
    </location>
</feature>
<dbReference type="GO" id="GO:0016301">
    <property type="term" value="F:kinase activity"/>
    <property type="evidence" value="ECO:0007669"/>
    <property type="project" value="UniProtKB-KW"/>
</dbReference>
<gene>
    <name evidence="3" type="primary">aroK_8</name>
    <name evidence="3" type="ORF">g.43638</name>
</gene>
<dbReference type="InterPro" id="IPR008978">
    <property type="entry name" value="HSP20-like_chaperone"/>
</dbReference>
<dbReference type="AlphaFoldDB" id="A0A1D1YY79"/>